<proteinExistence type="inferred from homology"/>
<dbReference type="InterPro" id="IPR020103">
    <property type="entry name" value="PsdUridine_synth_cat_dom_sf"/>
</dbReference>
<sequence>MCDSDAKEVPRLARADLKEAVADLVAKDAAPEQLLPYPTQAGVSALAAMLGVKEKLARKAVVDARSEGLLSEYPANQYIYVLFHKPINAVCARQEVNRFAGSRNTIYDVLPPGVPHVPHVGRLDMDTSGLLLLTDDGPLHDILLRKDAEPARGAPVDQSAAAVLPCKRARDVVGRQPGKSDAAECEVEGVSKVYHVEVEPGKGVQYMHGGAVDVEAAVASLEQPLAYGAEEAELRTAPAKVRFWDPAASSPRRPEEASMGPARSSAPEGSSAGGDTAPTAITSGDTSRVAHFEITICEGKNRQVRKLCARAGLIVRALHRVKFGPLELGGLDVGEARNLTDDEVAACYLSGQAHLTEGGNVIASCRANSCTLQDLPRVLKIDSLP</sequence>
<keyword evidence="2" id="KW-0413">Isomerase</keyword>
<reference evidence="5 7" key="1">
    <citation type="journal article" date="2015" name="Genome Biol. Evol.">
        <title>Comparative Genomics of a Bacterivorous Green Alga Reveals Evolutionary Causalities and Consequences of Phago-Mixotrophic Mode of Nutrition.</title>
        <authorList>
            <person name="Burns J.A."/>
            <person name="Paasch A."/>
            <person name="Narechania A."/>
            <person name="Kim E."/>
        </authorList>
    </citation>
    <scope>NUCLEOTIDE SEQUENCE [LARGE SCALE GENOMIC DNA]</scope>
    <source>
        <strain evidence="5">PLY_AMNH</strain>
    </source>
</reference>
<dbReference type="EMBL" id="LGRX02015002">
    <property type="protein sequence ID" value="KAK3263845.1"/>
    <property type="molecule type" value="Genomic_DNA"/>
</dbReference>
<comment type="caution">
    <text evidence="5">The sequence shown here is derived from an EMBL/GenBank/DDBJ whole genome shotgun (WGS) entry which is preliminary data.</text>
</comment>
<protein>
    <recommendedName>
        <fullName evidence="4">Pseudouridine synthase RsuA/RluA-like domain-containing protein</fullName>
    </recommendedName>
</protein>
<feature type="region of interest" description="Disordered" evidence="3">
    <location>
        <begin position="245"/>
        <end position="284"/>
    </location>
</feature>
<feature type="domain" description="Pseudouridine synthase RsuA/RluA-like" evidence="4">
    <location>
        <begin position="80"/>
        <end position="145"/>
    </location>
</feature>
<dbReference type="PROSITE" id="PS01149">
    <property type="entry name" value="PSI_RSU"/>
    <property type="match status" value="1"/>
</dbReference>
<dbReference type="EMBL" id="LGRX02012672">
    <property type="protein sequence ID" value="KAK3267009.1"/>
    <property type="molecule type" value="Genomic_DNA"/>
</dbReference>
<comment type="similarity">
    <text evidence="1">Belongs to the pseudouridine synthase RsuA family.</text>
</comment>
<dbReference type="GO" id="GO:0001522">
    <property type="term" value="P:pseudouridine synthesis"/>
    <property type="evidence" value="ECO:0007669"/>
    <property type="project" value="InterPro"/>
</dbReference>
<evidence type="ECO:0000313" key="6">
    <source>
        <dbReference type="EMBL" id="KAK3267009.1"/>
    </source>
</evidence>
<dbReference type="InterPro" id="IPR042092">
    <property type="entry name" value="PsdUridine_s_RsuA/RluB/E/F_cat"/>
</dbReference>
<evidence type="ECO:0000256" key="3">
    <source>
        <dbReference type="SAM" id="MobiDB-lite"/>
    </source>
</evidence>
<evidence type="ECO:0000256" key="1">
    <source>
        <dbReference type="ARBA" id="ARBA00008348"/>
    </source>
</evidence>
<dbReference type="InterPro" id="IPR018496">
    <property type="entry name" value="PsdUridine_synth_RsuA/RluB_CS"/>
</dbReference>
<dbReference type="PANTHER" id="PTHR47683">
    <property type="entry name" value="PSEUDOURIDINE SYNTHASE FAMILY PROTEIN-RELATED"/>
    <property type="match status" value="1"/>
</dbReference>
<dbReference type="GO" id="GO:0009982">
    <property type="term" value="F:pseudouridine synthase activity"/>
    <property type="evidence" value="ECO:0007669"/>
    <property type="project" value="InterPro"/>
</dbReference>
<evidence type="ECO:0000313" key="7">
    <source>
        <dbReference type="Proteomes" id="UP001190700"/>
    </source>
</evidence>
<dbReference type="SUPFAM" id="SSF55120">
    <property type="entry name" value="Pseudouridine synthase"/>
    <property type="match status" value="1"/>
</dbReference>
<dbReference type="AlphaFoldDB" id="A0AAE0FQ76"/>
<dbReference type="Gene3D" id="3.30.70.1560">
    <property type="entry name" value="Alpha-L RNA-binding motif"/>
    <property type="match status" value="1"/>
</dbReference>
<dbReference type="InterPro" id="IPR020094">
    <property type="entry name" value="TruA/RsuA/RluB/E/F_N"/>
</dbReference>
<dbReference type="InterPro" id="IPR050343">
    <property type="entry name" value="RsuA_PseudoU_synthase"/>
</dbReference>
<organism evidence="5 7">
    <name type="scientific">Cymbomonas tetramitiformis</name>
    <dbReference type="NCBI Taxonomy" id="36881"/>
    <lineage>
        <taxon>Eukaryota</taxon>
        <taxon>Viridiplantae</taxon>
        <taxon>Chlorophyta</taxon>
        <taxon>Pyramimonadophyceae</taxon>
        <taxon>Pyramimonadales</taxon>
        <taxon>Pyramimonadaceae</taxon>
        <taxon>Cymbomonas</taxon>
    </lineage>
</organism>
<dbReference type="Proteomes" id="UP001190700">
    <property type="component" value="Unassembled WGS sequence"/>
</dbReference>
<dbReference type="Gene3D" id="3.30.70.580">
    <property type="entry name" value="Pseudouridine synthase I, catalytic domain, N-terminal subdomain"/>
    <property type="match status" value="1"/>
</dbReference>
<evidence type="ECO:0000259" key="4">
    <source>
        <dbReference type="Pfam" id="PF00849"/>
    </source>
</evidence>
<dbReference type="InterPro" id="IPR006145">
    <property type="entry name" value="PsdUridine_synth_RsuA/RluA"/>
</dbReference>
<evidence type="ECO:0000313" key="5">
    <source>
        <dbReference type="EMBL" id="KAK3263845.1"/>
    </source>
</evidence>
<gene>
    <name evidence="6" type="ORF">CYMTET_24411</name>
    <name evidence="5" type="ORF">CYMTET_27379</name>
</gene>
<reference evidence="5" key="2">
    <citation type="submission" date="2023-06" db="EMBL/GenBank/DDBJ databases">
        <title>Long-read-based genome assembly of the green algal bacterivore Cymbomonas tetramitiformis.</title>
        <authorList>
            <person name="Gyaltshen Y."/>
            <person name="Rozenberg A."/>
            <person name="Paasch A."/>
            <person name="Burns J.A."/>
            <person name="Warring S."/>
            <person name="Larson R."/>
            <person name="Maurer-Alcala X."/>
            <person name="Dacks J."/>
            <person name="Kim E."/>
        </authorList>
    </citation>
    <scope>NUCLEOTIDE SEQUENCE</scope>
    <source>
        <strain evidence="5">PLY_AMNH</strain>
    </source>
</reference>
<evidence type="ECO:0000256" key="2">
    <source>
        <dbReference type="ARBA" id="ARBA00023235"/>
    </source>
</evidence>
<dbReference type="GO" id="GO:0003723">
    <property type="term" value="F:RNA binding"/>
    <property type="evidence" value="ECO:0007669"/>
    <property type="project" value="InterPro"/>
</dbReference>
<dbReference type="Pfam" id="PF00849">
    <property type="entry name" value="PseudoU_synth_2"/>
    <property type="match status" value="1"/>
</dbReference>
<dbReference type="GO" id="GO:0006364">
    <property type="term" value="P:rRNA processing"/>
    <property type="evidence" value="ECO:0007669"/>
    <property type="project" value="UniProtKB-ARBA"/>
</dbReference>
<accession>A0AAE0FQ76</accession>
<keyword evidence="7" id="KW-1185">Reference proteome</keyword>
<dbReference type="PANTHER" id="PTHR47683:SF2">
    <property type="entry name" value="RNA-BINDING S4 DOMAIN-CONTAINING PROTEIN"/>
    <property type="match status" value="1"/>
</dbReference>
<name>A0AAE0FQ76_9CHLO</name>